<organism evidence="3 4">
    <name type="scientific">Panicum virgatum</name>
    <name type="common">Blackwell switchgrass</name>
    <dbReference type="NCBI Taxonomy" id="38727"/>
    <lineage>
        <taxon>Eukaryota</taxon>
        <taxon>Viridiplantae</taxon>
        <taxon>Streptophyta</taxon>
        <taxon>Embryophyta</taxon>
        <taxon>Tracheophyta</taxon>
        <taxon>Spermatophyta</taxon>
        <taxon>Magnoliopsida</taxon>
        <taxon>Liliopsida</taxon>
        <taxon>Poales</taxon>
        <taxon>Poaceae</taxon>
        <taxon>PACMAD clade</taxon>
        <taxon>Panicoideae</taxon>
        <taxon>Panicodae</taxon>
        <taxon>Paniceae</taxon>
        <taxon>Panicinae</taxon>
        <taxon>Panicum</taxon>
        <taxon>Panicum sect. Hiantes</taxon>
    </lineage>
</organism>
<dbReference type="EMBL" id="CM029051">
    <property type="protein sequence ID" value="KAG2561798.1"/>
    <property type="molecule type" value="Genomic_DNA"/>
</dbReference>
<feature type="region of interest" description="Disordered" evidence="1">
    <location>
        <begin position="1"/>
        <end position="167"/>
    </location>
</feature>
<dbReference type="AlphaFoldDB" id="A0A8T0PLL2"/>
<feature type="compositionally biased region" description="Basic and acidic residues" evidence="1">
    <location>
        <begin position="151"/>
        <end position="167"/>
    </location>
</feature>
<feature type="compositionally biased region" description="Polar residues" evidence="1">
    <location>
        <begin position="141"/>
        <end position="150"/>
    </location>
</feature>
<reference evidence="3" key="1">
    <citation type="submission" date="2020-05" db="EMBL/GenBank/DDBJ databases">
        <title>WGS assembly of Panicum virgatum.</title>
        <authorList>
            <person name="Lovell J.T."/>
            <person name="Jenkins J."/>
            <person name="Shu S."/>
            <person name="Juenger T.E."/>
            <person name="Schmutz J."/>
        </authorList>
    </citation>
    <scope>NUCLEOTIDE SEQUENCE</scope>
    <source>
        <strain evidence="3">AP13</strain>
    </source>
</reference>
<gene>
    <name evidence="3" type="ORF">PVAP13_8KG112407</name>
</gene>
<protein>
    <submittedName>
        <fullName evidence="3">Uncharacterized protein</fullName>
    </submittedName>
</protein>
<keyword evidence="2" id="KW-1133">Transmembrane helix</keyword>
<feature type="compositionally biased region" description="Low complexity" evidence="1">
    <location>
        <begin position="1"/>
        <end position="14"/>
    </location>
</feature>
<feature type="region of interest" description="Disordered" evidence="1">
    <location>
        <begin position="193"/>
        <end position="227"/>
    </location>
</feature>
<dbReference type="Proteomes" id="UP000823388">
    <property type="component" value="Chromosome 8K"/>
</dbReference>
<name>A0A8T0PLL2_PANVG</name>
<sequence>MRPSRSSPSLHSLRWPALRTPTRVSSADPRAVDPIAPPPPARRRGPALRRPAHLPPQPARAPLLRQLGAVDPRAPLASRPRSADLRGSPRRTHAPSTSAPSSASSPPPTRTPLSALLSPSRGPRRRPHIRRTPATVPNPGCQVSPSCSVRESSHSPEEPGPRDDGGELHYRLLRREIQIVLVFLVREGKEGTGVASAIPRSPSPPRSNPHCALSSLSTPPEEPGLRDDGGELHHRLLRRVSFIWLVIKLCWLMPIGVGVLICFCRTSRQCSCSSCSS</sequence>
<evidence type="ECO:0000256" key="2">
    <source>
        <dbReference type="SAM" id="Phobius"/>
    </source>
</evidence>
<feature type="transmembrane region" description="Helical" evidence="2">
    <location>
        <begin position="242"/>
        <end position="261"/>
    </location>
</feature>
<evidence type="ECO:0000313" key="4">
    <source>
        <dbReference type="Proteomes" id="UP000823388"/>
    </source>
</evidence>
<accession>A0A8T0PLL2</accession>
<keyword evidence="4" id="KW-1185">Reference proteome</keyword>
<proteinExistence type="predicted"/>
<feature type="compositionally biased region" description="Low complexity" evidence="1">
    <location>
        <begin position="95"/>
        <end position="104"/>
    </location>
</feature>
<keyword evidence="2" id="KW-0472">Membrane</keyword>
<feature type="compositionally biased region" description="Low complexity" evidence="1">
    <location>
        <begin position="111"/>
        <end position="121"/>
    </location>
</feature>
<feature type="compositionally biased region" description="Basic residues" evidence="1">
    <location>
        <begin position="41"/>
        <end position="52"/>
    </location>
</feature>
<feature type="compositionally biased region" description="Basic residues" evidence="1">
    <location>
        <begin position="122"/>
        <end position="131"/>
    </location>
</feature>
<evidence type="ECO:0000256" key="1">
    <source>
        <dbReference type="SAM" id="MobiDB-lite"/>
    </source>
</evidence>
<keyword evidence="2" id="KW-0812">Transmembrane</keyword>
<comment type="caution">
    <text evidence="3">The sequence shown here is derived from an EMBL/GenBank/DDBJ whole genome shotgun (WGS) entry which is preliminary data.</text>
</comment>
<evidence type="ECO:0000313" key="3">
    <source>
        <dbReference type="EMBL" id="KAG2561798.1"/>
    </source>
</evidence>